<accession>A0ABV3ZRR7</accession>
<evidence type="ECO:0000256" key="4">
    <source>
        <dbReference type="ARBA" id="ARBA00023186"/>
    </source>
</evidence>
<evidence type="ECO:0000256" key="3">
    <source>
        <dbReference type="ARBA" id="ARBA00022795"/>
    </source>
</evidence>
<evidence type="ECO:0000256" key="2">
    <source>
        <dbReference type="ARBA" id="ARBA00022490"/>
    </source>
</evidence>
<dbReference type="Pfam" id="PF05400">
    <property type="entry name" value="FliT"/>
    <property type="match status" value="1"/>
</dbReference>
<protein>
    <recommendedName>
        <fullName evidence="5">Flagellar protein FliT</fullName>
    </recommendedName>
</protein>
<evidence type="ECO:0000256" key="5">
    <source>
        <dbReference type="ARBA" id="ARBA00093797"/>
    </source>
</evidence>
<evidence type="ECO:0000313" key="7">
    <source>
        <dbReference type="Proteomes" id="UP001561046"/>
    </source>
</evidence>
<dbReference type="RefSeq" id="WP_369337463.1">
    <property type="nucleotide sequence ID" value="NZ_JBFYGN010000004.1"/>
</dbReference>
<sequence length="101" mass="11138">MPVSDLPRLQALAQQLAAAGADQDWERLAQLDRLTQQWAQQPPAALPGDAAVLAAWQQIARAHAQARAACQLALAETGERLRDLQNQNEAHKAYAWQEQFS</sequence>
<organism evidence="6 7">
    <name type="scientific">Comamonas guangdongensis</name>
    <dbReference type="NCBI Taxonomy" id="510515"/>
    <lineage>
        <taxon>Bacteria</taxon>
        <taxon>Pseudomonadati</taxon>
        <taxon>Pseudomonadota</taxon>
        <taxon>Betaproteobacteria</taxon>
        <taxon>Burkholderiales</taxon>
        <taxon>Comamonadaceae</taxon>
        <taxon>Comamonas</taxon>
    </lineage>
</organism>
<dbReference type="EMBL" id="JBFYGN010000004">
    <property type="protein sequence ID" value="MEX8192253.1"/>
    <property type="molecule type" value="Genomic_DNA"/>
</dbReference>
<reference evidence="6 7" key="1">
    <citation type="journal article" date="2013" name="Int. J. Syst. Evol. Microbiol.">
        <title>Comamonas guangdongensis sp. nov., isolated from subterranean forest sediment, and emended description of the genus Comamonas.</title>
        <authorList>
            <person name="Zhang J."/>
            <person name="Wang Y."/>
            <person name="Zhou S."/>
            <person name="Wu C."/>
            <person name="He J."/>
            <person name="Li F."/>
        </authorList>
    </citation>
    <scope>NUCLEOTIDE SEQUENCE [LARGE SCALE GENOMIC DNA]</scope>
    <source>
        <strain evidence="6 7">CCTCC AB2011133</strain>
    </source>
</reference>
<keyword evidence="7" id="KW-1185">Reference proteome</keyword>
<gene>
    <name evidence="6" type="ORF">AB6724_05305</name>
</gene>
<dbReference type="InterPro" id="IPR008622">
    <property type="entry name" value="FliT"/>
</dbReference>
<name>A0ABV3ZRR7_9BURK</name>
<dbReference type="Proteomes" id="UP001561046">
    <property type="component" value="Unassembled WGS sequence"/>
</dbReference>
<evidence type="ECO:0000256" key="1">
    <source>
        <dbReference type="ARBA" id="ARBA00004514"/>
    </source>
</evidence>
<keyword evidence="2" id="KW-0963">Cytoplasm</keyword>
<proteinExistence type="predicted"/>
<evidence type="ECO:0000313" key="6">
    <source>
        <dbReference type="EMBL" id="MEX8192253.1"/>
    </source>
</evidence>
<comment type="subcellular location">
    <subcellularLocation>
        <location evidence="1">Cytoplasm</location>
        <location evidence="1">Cytosol</location>
    </subcellularLocation>
</comment>
<keyword evidence="3" id="KW-1005">Bacterial flagellum biogenesis</keyword>
<comment type="caution">
    <text evidence="6">The sequence shown here is derived from an EMBL/GenBank/DDBJ whole genome shotgun (WGS) entry which is preliminary data.</text>
</comment>
<keyword evidence="4" id="KW-0143">Chaperone</keyword>